<evidence type="ECO:0000256" key="1">
    <source>
        <dbReference type="SAM" id="SignalP"/>
    </source>
</evidence>
<name>A0A9P0IY44_9DIPT</name>
<feature type="signal peptide" evidence="1">
    <location>
        <begin position="1"/>
        <end position="21"/>
    </location>
</feature>
<dbReference type="EMBL" id="OU895878">
    <property type="protein sequence ID" value="CAH1722500.1"/>
    <property type="molecule type" value="Genomic_DNA"/>
</dbReference>
<reference evidence="2" key="2">
    <citation type="submission" date="2022-10" db="EMBL/GenBank/DDBJ databases">
        <authorList>
            <consortium name="ENA_rothamsted_submissions"/>
            <consortium name="culmorum"/>
            <person name="King R."/>
        </authorList>
    </citation>
    <scope>NUCLEOTIDE SEQUENCE</scope>
</reference>
<evidence type="ECO:0000313" key="2">
    <source>
        <dbReference type="EMBL" id="CAH1722500.1"/>
    </source>
</evidence>
<accession>A0A9P0IY44</accession>
<dbReference type="Proteomes" id="UP001153620">
    <property type="component" value="Chromosome 2"/>
</dbReference>
<sequence length="1910" mass="219510">MYIKQFCIILLFFSLKNYAKEQSGTVEEYINKKIEVINTKTTELIEHDVIKLKEPAASLACDNTKGDKIKIIKDVDGYFFFLSVNELLAIKVNGENVAELYFIGTLLDIEENDPIIDIQMERWKNFYMIVIQQSSKLKIYLVKFDITDSPDINHIQKINIETLTDKFKVFRKGNDVHMVIYHINENTENELIFYTWHNSYFSKESTEQAELPNKSDLFVFNESVNETLILSIGYGLGNQSTQVVTFRHDKQSNRWKKLQKMHFKNDYIEHFSIHEKLYIIGCSTDSFCAIYKWSGSNFLRHQKISSSVFEIIKTIYSRHNIIIIENFQNKLSLYSRSDIIGIKAGLVRSKSNDISEYTVYKSREGHLYYVEIAKNETSMRASFYEMSITEVAHVKGTRSDAKDIDPIECVMQLKASMKNRVGGIKSSERNAKSLIENPGKLNINNKKFINARYVNLKDAVVGSLKMPYNVSVVTKDLMENIVTSNVQLEKIRQSLRDGSAWKQYERARENIENEFGNINVNNLVYNGNQLIFKGMVSKSQPVITFTDQVKLSNISANKLDIKSNKINLIPLNKLLNATITKSVKGTKNLQTLRIDETQITEMMNNVPLTFLNSTENKLKQSRKINFNGDINVEHLKVKTLNRFDVTKLMNDLYLKDNKTKIQGDLFVRSSFNVENLFANRIKSIPVNNFMTTSTDQEIQSDTLISKFHASVINANAVNAEDTSNFALINAQNLIEIPTKFMFLNVKENLNIKDGDVDVKEIQNFIHLIKRHVIGTDSSDLAQIYNGKVLIQGSLTLSNMDIFSPKTRIIVNDMVVPLNITDNYWTKSTKQEIYVDNFIISNNAVMNGIITKSLNNHPVNNYLRIDNNVFQGEVQLRFENVIIDGEVKGHPKNYPSLLLQLSQNVIPLYGPPISVSSPVEFRNKLTVKKLYTGSINGISADSLVHKHLQLILFEAPKVVENLNVNNLIVDNSISITNYNNVNVPKFLNDAIRIDMPILLDSLKMKSFNAYNLTVDDLEQHNLNIMIKNLVEELDFSKESSKGKRSIRIHGDATFNANIFIDLLNTKMDFNEFVNLLALNINEPQEIGGKKIFQKGLIITDNLDTKSINGFSTDRLLHSSLCRGDKQTIKGQIFVKTLKVNELHTNKLNEILWNQLINKEELHLPLKINIDLDEIETEDLYTNSTITDFGRMLKIIQFPPRKNWNSITALKGSDILFGTDTYLDRLISDGVVKSVPQEILAQVEIESKFYMRNVMKRDYFINTRTSVIDIKYLNEDSVKDNSSNEIIRGRKTVARGYRFDANNMIIGHQCNFYSTYINNVNVMELNKTICRRSESLNSHKRFANLEVDELYMQSGLLNGVALLSIFQITHDNIRLPEINFQYLEVDNLKTFSFNTYSLLLFLETRLRKYGSKSQSIRSYLTINSVQFDNDTSIMAINNVNLDDAVYLQSDQLQIIDGHKIVTGSVKIIGPAHIGTINNIDIVEFHRNTVDIYQDYRSNVPLKLSQVELKNGMHITKNINDRNIDELLSSNAHSPKLNDLMTLIANVTKQITAIDHEKSSKRKRKRMLYIDVDENIDFQFKTPRSNDGNECSIRNEIDFKPYSKGVIITQKSDLEMSVDLPSVKFKLNPNFDCDESDVNSRKIDLWWNYPNDKERAENTFFRNFTFEKNVTDVKFMESADNKFILIAVALQNVGTSEILFLRLDKATDELIPHAPTIVGFYETSKIAIIESSNKIHYLVVSSFQKETENDKVFIYRFDSTQGQFVQSQKPFSGSNFDIILGINVKTLTGFRGRTFILFAKTNGKQVRIYQRKDETDEFIFHKMIDDFKDSIVEVLVLYINEKPFIIVSQKSGLFCLYEWRGIESWKSKSCGRFENIHQMKSFEYLNRQHLFLASIVQNSTPSINALTIYSQGN</sequence>
<evidence type="ECO:0000313" key="3">
    <source>
        <dbReference type="Proteomes" id="UP001153620"/>
    </source>
</evidence>
<organism evidence="2 3">
    <name type="scientific">Chironomus riparius</name>
    <dbReference type="NCBI Taxonomy" id="315576"/>
    <lineage>
        <taxon>Eukaryota</taxon>
        <taxon>Metazoa</taxon>
        <taxon>Ecdysozoa</taxon>
        <taxon>Arthropoda</taxon>
        <taxon>Hexapoda</taxon>
        <taxon>Insecta</taxon>
        <taxon>Pterygota</taxon>
        <taxon>Neoptera</taxon>
        <taxon>Endopterygota</taxon>
        <taxon>Diptera</taxon>
        <taxon>Nematocera</taxon>
        <taxon>Chironomoidea</taxon>
        <taxon>Chironomidae</taxon>
        <taxon>Chironominae</taxon>
        <taxon>Chironomus</taxon>
    </lineage>
</organism>
<protein>
    <submittedName>
        <fullName evidence="2">Uncharacterized protein</fullName>
    </submittedName>
</protein>
<proteinExistence type="predicted"/>
<reference evidence="2" key="1">
    <citation type="submission" date="2022-01" db="EMBL/GenBank/DDBJ databases">
        <authorList>
            <person name="King R."/>
        </authorList>
    </citation>
    <scope>NUCLEOTIDE SEQUENCE</scope>
</reference>
<gene>
    <name evidence="2" type="ORF">CHIRRI_LOCUS8444</name>
</gene>
<keyword evidence="1" id="KW-0732">Signal</keyword>
<keyword evidence="3" id="KW-1185">Reference proteome</keyword>
<feature type="chain" id="PRO_5040410805" evidence="1">
    <location>
        <begin position="22"/>
        <end position="1910"/>
    </location>
</feature>